<reference evidence="2" key="1">
    <citation type="journal article" date="2022" name="Mol. Ecol. Resour.">
        <title>The genomes of chicory, endive, great burdock and yacon provide insights into Asteraceae palaeo-polyploidization history and plant inulin production.</title>
        <authorList>
            <person name="Fan W."/>
            <person name="Wang S."/>
            <person name="Wang H."/>
            <person name="Wang A."/>
            <person name="Jiang F."/>
            <person name="Liu H."/>
            <person name="Zhao H."/>
            <person name="Xu D."/>
            <person name="Zhang Y."/>
        </authorList>
    </citation>
    <scope>NUCLEOTIDE SEQUENCE [LARGE SCALE GENOMIC DNA]</scope>
    <source>
        <strain evidence="2">cv. Yunnan</strain>
    </source>
</reference>
<dbReference type="Proteomes" id="UP001056120">
    <property type="component" value="Linkage Group LG15"/>
</dbReference>
<evidence type="ECO:0000313" key="2">
    <source>
        <dbReference type="Proteomes" id="UP001056120"/>
    </source>
</evidence>
<proteinExistence type="predicted"/>
<comment type="caution">
    <text evidence="1">The sequence shown here is derived from an EMBL/GenBank/DDBJ whole genome shotgun (WGS) entry which is preliminary data.</text>
</comment>
<dbReference type="EMBL" id="CM042032">
    <property type="protein sequence ID" value="KAI3776212.1"/>
    <property type="molecule type" value="Genomic_DNA"/>
</dbReference>
<name>A0ACB9FYH2_9ASTR</name>
<gene>
    <name evidence="1" type="ORF">L1987_45984</name>
</gene>
<reference evidence="1 2" key="2">
    <citation type="journal article" date="2022" name="Mol. Ecol. Resour.">
        <title>The genomes of chicory, endive, great burdock and yacon provide insights into Asteraceae paleo-polyploidization history and plant inulin production.</title>
        <authorList>
            <person name="Fan W."/>
            <person name="Wang S."/>
            <person name="Wang H."/>
            <person name="Wang A."/>
            <person name="Jiang F."/>
            <person name="Liu H."/>
            <person name="Zhao H."/>
            <person name="Xu D."/>
            <person name="Zhang Y."/>
        </authorList>
    </citation>
    <scope>NUCLEOTIDE SEQUENCE [LARGE SCALE GENOMIC DNA]</scope>
    <source>
        <strain evidence="2">cv. Yunnan</strain>
        <tissue evidence="1">Leaves</tissue>
    </source>
</reference>
<sequence>MGPIHDQSCRRHGLVHSQSCGRRDLFQGLDNLSYMILSNCKVHMGPVHGQSCRRRGFVHSQSCGRHGLFHGQIYGPGRGSLVQCIKEIEKEFKNHTSPPVSLLGQPELWETWYLPGQHSEMSETWFGPQPELWETWSLPRSDLWSSLKEHGKSLLICLASI</sequence>
<protein>
    <submittedName>
        <fullName evidence="1">Uncharacterized protein</fullName>
    </submittedName>
</protein>
<accession>A0ACB9FYH2</accession>
<evidence type="ECO:0000313" key="1">
    <source>
        <dbReference type="EMBL" id="KAI3776212.1"/>
    </source>
</evidence>
<organism evidence="1 2">
    <name type="scientific">Smallanthus sonchifolius</name>
    <dbReference type="NCBI Taxonomy" id="185202"/>
    <lineage>
        <taxon>Eukaryota</taxon>
        <taxon>Viridiplantae</taxon>
        <taxon>Streptophyta</taxon>
        <taxon>Embryophyta</taxon>
        <taxon>Tracheophyta</taxon>
        <taxon>Spermatophyta</taxon>
        <taxon>Magnoliopsida</taxon>
        <taxon>eudicotyledons</taxon>
        <taxon>Gunneridae</taxon>
        <taxon>Pentapetalae</taxon>
        <taxon>asterids</taxon>
        <taxon>campanulids</taxon>
        <taxon>Asterales</taxon>
        <taxon>Asteraceae</taxon>
        <taxon>Asteroideae</taxon>
        <taxon>Heliantheae alliance</taxon>
        <taxon>Millerieae</taxon>
        <taxon>Smallanthus</taxon>
    </lineage>
</organism>
<keyword evidence="2" id="KW-1185">Reference proteome</keyword>